<sequence length="292" mass="33658">MEYKKNHTIPKAVLKHWVITKDEREGVFVYDIIKGKQYFSSSKGKSAFSFAISSDLYVPTIDGIRNVDMELWKSGLEDTIAPFIDKLISKNINNIAKDRTHLAKILTAIFVLDYSSKHRFDIYLRFIKENPELKENISGKPERDDKVLALENIINTISEEVNSYVGIEFTVMTSDDDHHFIYCDHPLIHRLFDDDDVSFIVLTNKIVLAFKNAANSTILHMGIKPEFVDAINKVMALYSRRWIVASKESDLEKYKDVIESTEWADLRAKDEAEYALVKYLPWGSYFSNGTKP</sequence>
<dbReference type="Pfam" id="PF14022">
    <property type="entry name" value="DUF4238"/>
    <property type="match status" value="1"/>
</dbReference>
<evidence type="ECO:0000313" key="1">
    <source>
        <dbReference type="EMBL" id="MBO0930467.1"/>
    </source>
</evidence>
<dbReference type="RefSeq" id="WP_207334429.1">
    <property type="nucleotide sequence ID" value="NZ_JAFMYU010000003.1"/>
</dbReference>
<dbReference type="InterPro" id="IPR025332">
    <property type="entry name" value="DUF4238"/>
</dbReference>
<reference evidence="1 2" key="1">
    <citation type="submission" date="2021-03" db="EMBL/GenBank/DDBJ databases">
        <title>Fibrella sp. HMF5036 genome sequencing and assembly.</title>
        <authorList>
            <person name="Kang H."/>
            <person name="Kim H."/>
            <person name="Bae S."/>
            <person name="Joh K."/>
        </authorList>
    </citation>
    <scope>NUCLEOTIDE SEQUENCE [LARGE SCALE GENOMIC DNA]</scope>
    <source>
        <strain evidence="1 2">HMF5036</strain>
    </source>
</reference>
<comment type="caution">
    <text evidence="1">The sequence shown here is derived from an EMBL/GenBank/DDBJ whole genome shotgun (WGS) entry which is preliminary data.</text>
</comment>
<keyword evidence="2" id="KW-1185">Reference proteome</keyword>
<protein>
    <submittedName>
        <fullName evidence="1">DUF4238 domain-containing protein</fullName>
    </submittedName>
</protein>
<dbReference type="Proteomes" id="UP000664795">
    <property type="component" value="Unassembled WGS sequence"/>
</dbReference>
<dbReference type="EMBL" id="JAFMYU010000003">
    <property type="protein sequence ID" value="MBO0930467.1"/>
    <property type="molecule type" value="Genomic_DNA"/>
</dbReference>
<gene>
    <name evidence="1" type="ORF">J2I48_05640</name>
</gene>
<evidence type="ECO:0000313" key="2">
    <source>
        <dbReference type="Proteomes" id="UP000664795"/>
    </source>
</evidence>
<name>A0A939G588_9BACT</name>
<accession>A0A939G588</accession>
<dbReference type="AlphaFoldDB" id="A0A939G588"/>
<organism evidence="1 2">
    <name type="scientific">Fibrella aquatilis</name>
    <dbReference type="NCBI Taxonomy" id="2817059"/>
    <lineage>
        <taxon>Bacteria</taxon>
        <taxon>Pseudomonadati</taxon>
        <taxon>Bacteroidota</taxon>
        <taxon>Cytophagia</taxon>
        <taxon>Cytophagales</taxon>
        <taxon>Spirosomataceae</taxon>
        <taxon>Fibrella</taxon>
    </lineage>
</organism>
<proteinExistence type="predicted"/>